<organism evidence="3 4">
    <name type="scientific">Asanoa iriomotensis</name>
    <dbReference type="NCBI Taxonomy" id="234613"/>
    <lineage>
        <taxon>Bacteria</taxon>
        <taxon>Bacillati</taxon>
        <taxon>Actinomycetota</taxon>
        <taxon>Actinomycetes</taxon>
        <taxon>Micromonosporales</taxon>
        <taxon>Micromonosporaceae</taxon>
        <taxon>Asanoa</taxon>
    </lineage>
</organism>
<keyword evidence="1" id="KW-1133">Transmembrane helix</keyword>
<reference evidence="3 4" key="1">
    <citation type="submission" date="2021-01" db="EMBL/GenBank/DDBJ databases">
        <title>Whole genome shotgun sequence of Asanoa iriomotensis NBRC 100142.</title>
        <authorList>
            <person name="Komaki H."/>
            <person name="Tamura T."/>
        </authorList>
    </citation>
    <scope>NUCLEOTIDE SEQUENCE [LARGE SCALE GENOMIC DNA]</scope>
    <source>
        <strain evidence="3 4">NBRC 100142</strain>
    </source>
</reference>
<evidence type="ECO:0000313" key="3">
    <source>
        <dbReference type="EMBL" id="GIF57848.1"/>
    </source>
</evidence>
<feature type="domain" description="Low molecular weight protein antigen 6 PH" evidence="2">
    <location>
        <begin position="62"/>
        <end position="117"/>
    </location>
</feature>
<proteinExistence type="predicted"/>
<protein>
    <recommendedName>
        <fullName evidence="2">Low molecular weight protein antigen 6 PH domain-containing protein</fullName>
    </recommendedName>
</protein>
<comment type="caution">
    <text evidence="3">The sequence shown here is derived from an EMBL/GenBank/DDBJ whole genome shotgun (WGS) entry which is preliminary data.</text>
</comment>
<accession>A0ABQ4C500</accession>
<dbReference type="InterPro" id="IPR019692">
    <property type="entry name" value="CFP-6_PH"/>
</dbReference>
<dbReference type="Pfam" id="PF10756">
    <property type="entry name" value="bPH_6"/>
    <property type="match status" value="1"/>
</dbReference>
<sequence>MRQTWRVSPAGRVAGIVFIAFGAWVVVRALLAVARDGLELSLGYALVFGLAVGLAPMLLALRPAVTLTDTEVEVRNPLRTRRLPLGEVVDAKTGYGGLRIETRDGRAVSAWAVQKSNLASWSGRHTRADEVADAIRKAARRRARVS</sequence>
<evidence type="ECO:0000259" key="2">
    <source>
        <dbReference type="Pfam" id="PF10756"/>
    </source>
</evidence>
<keyword evidence="1" id="KW-0812">Transmembrane</keyword>
<gene>
    <name evidence="3" type="ORF">Air01nite_39430</name>
</gene>
<dbReference type="RefSeq" id="WP_203704161.1">
    <property type="nucleotide sequence ID" value="NZ_BAAALU010000002.1"/>
</dbReference>
<evidence type="ECO:0000313" key="4">
    <source>
        <dbReference type="Proteomes" id="UP000624325"/>
    </source>
</evidence>
<dbReference type="Proteomes" id="UP000624325">
    <property type="component" value="Unassembled WGS sequence"/>
</dbReference>
<name>A0ABQ4C500_9ACTN</name>
<dbReference type="EMBL" id="BONC01000027">
    <property type="protein sequence ID" value="GIF57848.1"/>
    <property type="molecule type" value="Genomic_DNA"/>
</dbReference>
<keyword evidence="4" id="KW-1185">Reference proteome</keyword>
<feature type="transmembrane region" description="Helical" evidence="1">
    <location>
        <begin position="40"/>
        <end position="61"/>
    </location>
</feature>
<keyword evidence="1" id="KW-0472">Membrane</keyword>
<evidence type="ECO:0000256" key="1">
    <source>
        <dbReference type="SAM" id="Phobius"/>
    </source>
</evidence>
<feature type="transmembrane region" description="Helical" evidence="1">
    <location>
        <begin position="12"/>
        <end position="34"/>
    </location>
</feature>